<dbReference type="PANTHER" id="PTHR33121">
    <property type="entry name" value="CYCLIC DI-GMP PHOSPHODIESTERASE PDEF"/>
    <property type="match status" value="1"/>
</dbReference>
<feature type="transmembrane region" description="Helical" evidence="2">
    <location>
        <begin position="236"/>
        <end position="260"/>
    </location>
</feature>
<organism evidence="5 6">
    <name type="scientific">Thiomicrorhabdus sediminis</name>
    <dbReference type="NCBI Taxonomy" id="2580412"/>
    <lineage>
        <taxon>Bacteria</taxon>
        <taxon>Pseudomonadati</taxon>
        <taxon>Pseudomonadota</taxon>
        <taxon>Gammaproteobacteria</taxon>
        <taxon>Thiotrichales</taxon>
        <taxon>Piscirickettsiaceae</taxon>
        <taxon>Thiomicrorhabdus</taxon>
    </lineage>
</organism>
<dbReference type="InterPro" id="IPR001633">
    <property type="entry name" value="EAL_dom"/>
</dbReference>
<dbReference type="SMART" id="SM00052">
    <property type="entry name" value="EAL"/>
    <property type="match status" value="1"/>
</dbReference>
<dbReference type="Pfam" id="PF00990">
    <property type="entry name" value="GGDEF"/>
    <property type="match status" value="1"/>
</dbReference>
<evidence type="ECO:0000259" key="4">
    <source>
        <dbReference type="PROSITE" id="PS50887"/>
    </source>
</evidence>
<dbReference type="PANTHER" id="PTHR33121:SF79">
    <property type="entry name" value="CYCLIC DI-GMP PHOSPHODIESTERASE PDED-RELATED"/>
    <property type="match status" value="1"/>
</dbReference>
<dbReference type="RefSeq" id="WP_138565289.1">
    <property type="nucleotide sequence ID" value="NZ_CP040602.1"/>
</dbReference>
<dbReference type="InterPro" id="IPR000160">
    <property type="entry name" value="GGDEF_dom"/>
</dbReference>
<dbReference type="KEGG" id="thig:FE785_08190"/>
<keyword evidence="2" id="KW-0812">Transmembrane</keyword>
<feature type="transmembrane region" description="Helical" evidence="2">
    <location>
        <begin position="12"/>
        <end position="33"/>
    </location>
</feature>
<evidence type="ECO:0000256" key="2">
    <source>
        <dbReference type="SAM" id="Phobius"/>
    </source>
</evidence>
<reference evidence="5 6" key="1">
    <citation type="submission" date="2019-05" db="EMBL/GenBank/DDBJ databases">
        <title>Thiomicrorhabdus sediminis sp. nov, a novel sulfur-oxidizing bacterium isolated from coastal sediment.</title>
        <authorList>
            <person name="Liu X."/>
        </authorList>
    </citation>
    <scope>NUCLEOTIDE SEQUENCE [LARGE SCALE GENOMIC DNA]</scope>
    <source>
        <strain evidence="5 6">G1</strain>
    </source>
</reference>
<dbReference type="InterPro" id="IPR029787">
    <property type="entry name" value="Nucleotide_cyclase"/>
</dbReference>
<dbReference type="Pfam" id="PF00563">
    <property type="entry name" value="EAL"/>
    <property type="match status" value="1"/>
</dbReference>
<evidence type="ECO:0000259" key="3">
    <source>
        <dbReference type="PROSITE" id="PS50883"/>
    </source>
</evidence>
<keyword evidence="2" id="KW-1133">Transmembrane helix</keyword>
<feature type="domain" description="EAL" evidence="3">
    <location>
        <begin position="500"/>
        <end position="750"/>
    </location>
</feature>
<dbReference type="GO" id="GO:0071111">
    <property type="term" value="F:cyclic-guanylate-specific phosphodiesterase activity"/>
    <property type="evidence" value="ECO:0007669"/>
    <property type="project" value="InterPro"/>
</dbReference>
<dbReference type="PROSITE" id="PS50883">
    <property type="entry name" value="EAL"/>
    <property type="match status" value="1"/>
</dbReference>
<dbReference type="InterPro" id="IPR050706">
    <property type="entry name" value="Cyclic-di-GMP_PDE-like"/>
</dbReference>
<dbReference type="OrthoDB" id="9813913at2"/>
<dbReference type="InterPro" id="IPR035919">
    <property type="entry name" value="EAL_sf"/>
</dbReference>
<protein>
    <submittedName>
        <fullName evidence="5">Bifunctional diguanylate cyclase/phosphodiesterase</fullName>
    </submittedName>
</protein>
<dbReference type="InterPro" id="IPR043128">
    <property type="entry name" value="Rev_trsase/Diguanyl_cyclase"/>
</dbReference>
<name>A0A4P9K6E6_9GAMM</name>
<accession>A0A4P9K6E6</accession>
<dbReference type="EMBL" id="CP040602">
    <property type="protein sequence ID" value="QCU90615.1"/>
    <property type="molecule type" value="Genomic_DNA"/>
</dbReference>
<dbReference type="Proteomes" id="UP000304864">
    <property type="component" value="Chromosome"/>
</dbReference>
<evidence type="ECO:0000313" key="5">
    <source>
        <dbReference type="EMBL" id="QCU90615.1"/>
    </source>
</evidence>
<keyword evidence="2" id="KW-0472">Membrane</keyword>
<dbReference type="SMART" id="SM00267">
    <property type="entry name" value="GGDEF"/>
    <property type="match status" value="1"/>
</dbReference>
<keyword evidence="6" id="KW-1185">Reference proteome</keyword>
<dbReference type="AlphaFoldDB" id="A0A4P9K6E6"/>
<dbReference type="CDD" id="cd01949">
    <property type="entry name" value="GGDEF"/>
    <property type="match status" value="1"/>
</dbReference>
<feature type="domain" description="GGDEF" evidence="4">
    <location>
        <begin position="355"/>
        <end position="489"/>
    </location>
</feature>
<dbReference type="SUPFAM" id="SSF55073">
    <property type="entry name" value="Nucleotide cyclase"/>
    <property type="match status" value="1"/>
</dbReference>
<proteinExistence type="predicted"/>
<dbReference type="PROSITE" id="PS50887">
    <property type="entry name" value="GGDEF"/>
    <property type="match status" value="1"/>
</dbReference>
<keyword evidence="1" id="KW-0175">Coiled coil</keyword>
<evidence type="ECO:0000256" key="1">
    <source>
        <dbReference type="SAM" id="Coils"/>
    </source>
</evidence>
<feature type="coiled-coil region" evidence="1">
    <location>
        <begin position="293"/>
        <end position="320"/>
    </location>
</feature>
<gene>
    <name evidence="5" type="ORF">FE785_08190</name>
</gene>
<dbReference type="CDD" id="cd01948">
    <property type="entry name" value="EAL"/>
    <property type="match status" value="1"/>
</dbReference>
<dbReference type="Gene3D" id="3.30.70.270">
    <property type="match status" value="1"/>
</dbReference>
<sequence length="758" mass="87800">MQTPKFLIRSIRFYYLAFSLIGLFILLFVDYTLYSRGQDIQKTVAEQTQLEAQKELAFALDKAIRLLQIEAQNFALWDEVHQQFSDPTYYFFWRDERLKETDYYQSHYDGVELYGADKKLLQNAYVNQPNHFYLPEQIDKTEAQVIFTKNTETHLNYFYPVQKRNSKEIVGYIGITIDFLPYLLKTVNFYTINPTSLRLDNTNNLSIPYTKLSEHIQYQIARNPVNDYLWQLIQEFIIELIILMLAVGLLVFLIFNWTIYRPLNVISQFLETLQASPNKVQPLPNEKFFLQEFEQLKHSIHDYHSNLQQAQNELDLQNQTVWEQARRDVLTNIYNRRAFDEAWTETVKSFQQNPHTVCFMLIDCDFFKALNDTYGHESGDEVIKLTASGLQKHLPIDCPPYRIGGDEFAVILQNRSLQQAKEIAQKCLHELLNLEFSELGIREKMAFSVGMSHTDDGLEIDIQHLPKQADIAMYKAKQSLKDKIQVYHQTMEKESRSLVSSNIANTIVNAIDSGDNMELHFQPIVSLKNDSVYYESLVRIQGEDGLIYPNDIFHVVERRRLEMELDYQIVQQVRKKLADKTIPRGSGVSINISAKTLLDSGFTELFKDIKPFLTDYKIVIEITETSLIDHIYYANKVLNIMRNDGFLIALDDFGSGYSSIRYLAHMPVDIIKFDMTMTQALLSKDSKTQQIIRTTAEMVLHTGYDLVFEGIEDAHMLDVVKQLGATHVQGYLLGRPAAIPPQISFDKALSSERAVING</sequence>
<dbReference type="NCBIfam" id="TIGR00254">
    <property type="entry name" value="GGDEF"/>
    <property type="match status" value="1"/>
</dbReference>
<dbReference type="SUPFAM" id="SSF141868">
    <property type="entry name" value="EAL domain-like"/>
    <property type="match status" value="1"/>
</dbReference>
<dbReference type="Gene3D" id="3.20.20.450">
    <property type="entry name" value="EAL domain"/>
    <property type="match status" value="1"/>
</dbReference>
<evidence type="ECO:0000313" key="6">
    <source>
        <dbReference type="Proteomes" id="UP000304864"/>
    </source>
</evidence>